<reference evidence="1 2" key="1">
    <citation type="journal article" date="2019" name="Sci. Rep.">
        <title>A high-quality genome of Eragrostis curvula grass provides insights into Poaceae evolution and supports new strategies to enhance forage quality.</title>
        <authorList>
            <person name="Carballo J."/>
            <person name="Santos B.A.C.M."/>
            <person name="Zappacosta D."/>
            <person name="Garbus I."/>
            <person name="Selva J.P."/>
            <person name="Gallo C.A."/>
            <person name="Diaz A."/>
            <person name="Albertini E."/>
            <person name="Caccamo M."/>
            <person name="Echenique V."/>
        </authorList>
    </citation>
    <scope>NUCLEOTIDE SEQUENCE [LARGE SCALE GENOMIC DNA]</scope>
    <source>
        <strain evidence="2">cv. Victoria</strain>
        <tissue evidence="1">Leaf</tissue>
    </source>
</reference>
<name>A0A5J9WP86_9POAL</name>
<dbReference type="AlphaFoldDB" id="A0A5J9WP86"/>
<keyword evidence="2" id="KW-1185">Reference proteome</keyword>
<accession>A0A5J9WP86</accession>
<organism evidence="1 2">
    <name type="scientific">Eragrostis curvula</name>
    <name type="common">weeping love grass</name>
    <dbReference type="NCBI Taxonomy" id="38414"/>
    <lineage>
        <taxon>Eukaryota</taxon>
        <taxon>Viridiplantae</taxon>
        <taxon>Streptophyta</taxon>
        <taxon>Embryophyta</taxon>
        <taxon>Tracheophyta</taxon>
        <taxon>Spermatophyta</taxon>
        <taxon>Magnoliopsida</taxon>
        <taxon>Liliopsida</taxon>
        <taxon>Poales</taxon>
        <taxon>Poaceae</taxon>
        <taxon>PACMAD clade</taxon>
        <taxon>Chloridoideae</taxon>
        <taxon>Eragrostideae</taxon>
        <taxon>Eragrostidinae</taxon>
        <taxon>Eragrostis</taxon>
    </lineage>
</organism>
<evidence type="ECO:0000313" key="1">
    <source>
        <dbReference type="EMBL" id="TVU49695.1"/>
    </source>
</evidence>
<gene>
    <name evidence="1" type="ORF">EJB05_01021</name>
</gene>
<comment type="caution">
    <text evidence="1">The sequence shown here is derived from an EMBL/GenBank/DDBJ whole genome shotgun (WGS) entry which is preliminary data.</text>
</comment>
<proteinExistence type="predicted"/>
<dbReference type="Gramene" id="TVU49695">
    <property type="protein sequence ID" value="TVU49695"/>
    <property type="gene ID" value="EJB05_01021"/>
</dbReference>
<dbReference type="Proteomes" id="UP000324897">
    <property type="component" value="Chromosome 6"/>
</dbReference>
<sequence length="157" mass="17202">MAAALAKVLRSGRSGAHAQNLVPAAVLGRQLGSSPATPAAGLGRLMHTGRSAEQKALLLGARQVLSRNQKHVRMSLFSAKRFLSDDNFFFAPGPGNLPWGHLWLAYGVSLWYTLPASVSAIKKLLGYDDEQWGSLEEFTEEDDQFRKGQIDIHLPFE</sequence>
<evidence type="ECO:0000313" key="2">
    <source>
        <dbReference type="Proteomes" id="UP000324897"/>
    </source>
</evidence>
<dbReference type="OrthoDB" id="673737at2759"/>
<dbReference type="EMBL" id="RWGY01000002">
    <property type="protein sequence ID" value="TVU49695.1"/>
    <property type="molecule type" value="Genomic_DNA"/>
</dbReference>
<protein>
    <submittedName>
        <fullName evidence="1">Uncharacterized protein</fullName>
    </submittedName>
</protein>